<feature type="compositionally biased region" description="Polar residues" evidence="2">
    <location>
        <begin position="527"/>
        <end position="536"/>
    </location>
</feature>
<feature type="region of interest" description="Disordered" evidence="2">
    <location>
        <begin position="999"/>
        <end position="1028"/>
    </location>
</feature>
<dbReference type="SMART" id="SM00671">
    <property type="entry name" value="SEL1"/>
    <property type="match status" value="6"/>
</dbReference>
<feature type="compositionally biased region" description="Polar residues" evidence="2">
    <location>
        <begin position="102"/>
        <end position="113"/>
    </location>
</feature>
<feature type="compositionally biased region" description="Polar residues" evidence="2">
    <location>
        <begin position="563"/>
        <end position="578"/>
    </location>
</feature>
<dbReference type="InterPro" id="IPR011990">
    <property type="entry name" value="TPR-like_helical_dom_sf"/>
</dbReference>
<dbReference type="EMBL" id="JADGJH010000597">
    <property type="protein sequence ID" value="KAJ3125676.1"/>
    <property type="molecule type" value="Genomic_DNA"/>
</dbReference>
<accession>A0AAD5XHG0</accession>
<keyword evidence="1" id="KW-0677">Repeat</keyword>
<name>A0AAD5XHG0_9FUNG</name>
<feature type="compositionally biased region" description="Polar residues" evidence="2">
    <location>
        <begin position="543"/>
        <end position="553"/>
    </location>
</feature>
<evidence type="ECO:0000256" key="2">
    <source>
        <dbReference type="SAM" id="MobiDB-lite"/>
    </source>
</evidence>
<feature type="compositionally biased region" description="Gly residues" evidence="2">
    <location>
        <begin position="1018"/>
        <end position="1028"/>
    </location>
</feature>
<feature type="compositionally biased region" description="Polar residues" evidence="2">
    <location>
        <begin position="55"/>
        <end position="78"/>
    </location>
</feature>
<dbReference type="PANTHER" id="PTHR46430:SF3">
    <property type="entry name" value="ACTIVATOR OF C KINASE PROTEIN 1"/>
    <property type="match status" value="1"/>
</dbReference>
<organism evidence="3 4">
    <name type="scientific">Physocladia obscura</name>
    <dbReference type="NCBI Taxonomy" id="109957"/>
    <lineage>
        <taxon>Eukaryota</taxon>
        <taxon>Fungi</taxon>
        <taxon>Fungi incertae sedis</taxon>
        <taxon>Chytridiomycota</taxon>
        <taxon>Chytridiomycota incertae sedis</taxon>
        <taxon>Chytridiomycetes</taxon>
        <taxon>Chytridiales</taxon>
        <taxon>Chytriomycetaceae</taxon>
        <taxon>Physocladia</taxon>
    </lineage>
</organism>
<comment type="caution">
    <text evidence="3">The sequence shown here is derived from an EMBL/GenBank/DDBJ whole genome shotgun (WGS) entry which is preliminary data.</text>
</comment>
<dbReference type="PANTHER" id="PTHR46430">
    <property type="entry name" value="PROTEIN SKT5-RELATED"/>
    <property type="match status" value="1"/>
</dbReference>
<evidence type="ECO:0000313" key="3">
    <source>
        <dbReference type="EMBL" id="KAJ3125676.1"/>
    </source>
</evidence>
<dbReference type="Gene3D" id="1.25.40.10">
    <property type="entry name" value="Tetratricopeptide repeat domain"/>
    <property type="match status" value="2"/>
</dbReference>
<dbReference type="AlphaFoldDB" id="A0AAD5XHG0"/>
<dbReference type="Pfam" id="PF08238">
    <property type="entry name" value="Sel1"/>
    <property type="match status" value="5"/>
</dbReference>
<dbReference type="SUPFAM" id="SSF81901">
    <property type="entry name" value="HCP-like"/>
    <property type="match status" value="1"/>
</dbReference>
<sequence length="1124" mass="124625">MEQEVYESDNNDDVQLLWSPVSASAESLLIIDEASPAAVVGASRLSRIQSLMRASNRNSNTNSKDIQNSNDINYIDQNNPDDDVVFFDSPPESPSGFDDNASYKSLPSKSRASTFHGEPRFDLSSQPSFRRHLDSVILSSETTNQPISAKSLNDRTTYLEYLQSLRSEIANSGTAHISIPAKNQSVPNTSFMVLASTHVENPSFEPPSPIYQKPPQQIEDGVKEKRHNSINLNILKHLSIPIVNHDNPADDSPSRSNKVNDFFKNHSGNSSGANSTNILPTKRISVPFFKTEIAETQNETDSVSFSNPQFSANFSSSVEAQKSIAVPSAQSKQSFGLFNALKTPANSPQSTSSFKVIRVYPENEISDGLQTPVIRSPSKTMVSSFPERNFAEIFSRNEPANRIPIPVIRSANGTMIPVVPQRDVTEKHQKHETSSNSSFRVIRSNMSTEYSQGDKNNLPTPVIRSTAGTMTPVNPSRSFNGAQNKLPTPVIRSATGAMTPILTNKYPDEQLLLSALNEHIYNPSRVSLSKETNSTVPIEKQSNESTNVQSLGKLNSKLIATEPNDNQDIKTTAPSSPSLRKGPPAPKLPKKKKLNLDIKFEFAKLCIEGSVLYGTDMEEVQRLKDEGYEYLQELSVEQMPEANFYLGKCFAEDGNYKLAFPAFLQAAKSGHPEACYAAASCLEYGRGCDVSMITASYYYKTSAEAGYLLAMYRMATALFSGELSLPRNIYIAFDWLEKCAHYPSREPVVLQSMFQLSEIYELGTISNQSPILARQYLENAASDGTYAPAVTKLAYAYEHGLYDLPSDVQKSIALYKRAAELKEPYAMYVMADFFLRGVTLMTCGCSANYIENFENYDESIYSSPLEEEMVDVWDIKFLNSNTSVPIDISLEKSKENITNKETKQHIVLKPVQKSHDEPCTFVILIEQDVGKAIGFINAILQSPNAGPRLRSDAQYALGYLYENLPDVKDLGRAMLFYESASRAGNIMARKKVKELREGASSAKREQISKNTGNSAGISVGGGSGKSSSIGGGFWPKVSVSVEDDKLREAFREYMAYTMERRNADGGNREPVFGIVKQSRAIGDAPGFDEEGRIWEDFRSYEDRIDERHGRRSQKTGQVEKCILM</sequence>
<dbReference type="Proteomes" id="UP001211907">
    <property type="component" value="Unassembled WGS sequence"/>
</dbReference>
<dbReference type="InterPro" id="IPR051726">
    <property type="entry name" value="Chitin_Synth_Reg"/>
</dbReference>
<evidence type="ECO:0000256" key="1">
    <source>
        <dbReference type="ARBA" id="ARBA00022737"/>
    </source>
</evidence>
<protein>
    <submittedName>
        <fullName evidence="3">Uncharacterized protein</fullName>
    </submittedName>
</protein>
<reference evidence="3" key="1">
    <citation type="submission" date="2020-05" db="EMBL/GenBank/DDBJ databases">
        <title>Phylogenomic resolution of chytrid fungi.</title>
        <authorList>
            <person name="Stajich J.E."/>
            <person name="Amses K."/>
            <person name="Simmons R."/>
            <person name="Seto K."/>
            <person name="Myers J."/>
            <person name="Bonds A."/>
            <person name="Quandt C.A."/>
            <person name="Barry K."/>
            <person name="Liu P."/>
            <person name="Grigoriev I."/>
            <person name="Longcore J.E."/>
            <person name="James T.Y."/>
        </authorList>
    </citation>
    <scope>NUCLEOTIDE SEQUENCE</scope>
    <source>
        <strain evidence="3">JEL0513</strain>
    </source>
</reference>
<gene>
    <name evidence="3" type="ORF">HK100_010656</name>
</gene>
<evidence type="ECO:0000313" key="4">
    <source>
        <dbReference type="Proteomes" id="UP001211907"/>
    </source>
</evidence>
<proteinExistence type="predicted"/>
<feature type="region of interest" description="Disordered" evidence="2">
    <location>
        <begin position="527"/>
        <end position="590"/>
    </location>
</feature>
<feature type="region of interest" description="Disordered" evidence="2">
    <location>
        <begin position="55"/>
        <end position="123"/>
    </location>
</feature>
<keyword evidence="4" id="KW-1185">Reference proteome</keyword>
<dbReference type="InterPro" id="IPR006597">
    <property type="entry name" value="Sel1-like"/>
</dbReference>